<dbReference type="InterPro" id="IPR027417">
    <property type="entry name" value="P-loop_NTPase"/>
</dbReference>
<organism evidence="2 3">
    <name type="scientific">Candidatus Scatenecus faecavium</name>
    <dbReference type="NCBI Taxonomy" id="2840915"/>
    <lineage>
        <taxon>Bacteria</taxon>
        <taxon>Candidatus Scatenecus</taxon>
    </lineage>
</organism>
<dbReference type="Proteomes" id="UP000824139">
    <property type="component" value="Unassembled WGS sequence"/>
</dbReference>
<dbReference type="Gene3D" id="3.40.50.300">
    <property type="entry name" value="P-loop containing nucleotide triphosphate hydrolases"/>
    <property type="match status" value="1"/>
</dbReference>
<evidence type="ECO:0000259" key="1">
    <source>
        <dbReference type="PROSITE" id="PS51194"/>
    </source>
</evidence>
<dbReference type="InterPro" id="IPR001650">
    <property type="entry name" value="Helicase_C-like"/>
</dbReference>
<dbReference type="SUPFAM" id="SSF52540">
    <property type="entry name" value="P-loop containing nucleoside triphosphate hydrolases"/>
    <property type="match status" value="1"/>
</dbReference>
<dbReference type="PROSITE" id="PS51194">
    <property type="entry name" value="HELICASE_CTER"/>
    <property type="match status" value="1"/>
</dbReference>
<accession>A0A9D1FUR9</accession>
<feature type="non-terminal residue" evidence="2">
    <location>
        <position position="1"/>
    </location>
</feature>
<evidence type="ECO:0000313" key="3">
    <source>
        <dbReference type="Proteomes" id="UP000824139"/>
    </source>
</evidence>
<reference evidence="2" key="2">
    <citation type="journal article" date="2021" name="PeerJ">
        <title>Extensive microbial diversity within the chicken gut microbiome revealed by metagenomics and culture.</title>
        <authorList>
            <person name="Gilroy R."/>
            <person name="Ravi A."/>
            <person name="Getino M."/>
            <person name="Pursley I."/>
            <person name="Horton D.L."/>
            <person name="Alikhan N.F."/>
            <person name="Baker D."/>
            <person name="Gharbi K."/>
            <person name="Hall N."/>
            <person name="Watson M."/>
            <person name="Adriaenssens E.M."/>
            <person name="Foster-Nyarko E."/>
            <person name="Jarju S."/>
            <person name="Secka A."/>
            <person name="Antonio M."/>
            <person name="Oren A."/>
            <person name="Chaudhuri R.R."/>
            <person name="La Ragione R."/>
            <person name="Hildebrand F."/>
            <person name="Pallen M.J."/>
        </authorList>
    </citation>
    <scope>NUCLEOTIDE SEQUENCE</scope>
    <source>
        <strain evidence="2">CHK152-2994</strain>
    </source>
</reference>
<evidence type="ECO:0000313" key="2">
    <source>
        <dbReference type="EMBL" id="HIS82084.1"/>
    </source>
</evidence>
<gene>
    <name evidence="2" type="ORF">IAD41_00535</name>
</gene>
<name>A0A9D1FUR9_9BACT</name>
<dbReference type="AlphaFoldDB" id="A0A9D1FUR9"/>
<reference evidence="2" key="1">
    <citation type="submission" date="2020-10" db="EMBL/GenBank/DDBJ databases">
        <authorList>
            <person name="Gilroy R."/>
        </authorList>
    </citation>
    <scope>NUCLEOTIDE SEQUENCE</scope>
    <source>
        <strain evidence="2">CHK152-2994</strain>
    </source>
</reference>
<sequence length="499" mass="58099">KNDEIQILVTTDSAAKGLDIEYCPVVVNYDMIYNSIQMEQRICRCHRQGQNSDVLVINLLSRENFSDVRMLELINKRTLQFNGIFGMSDDIVGNFDTKIKEVLKDFRHRDEVAQAFKENLTTHRQTNEQLVKNSEDILFTTFTKSIADKVTVTPAYIKEKAEELNAELWEIIKYYFENIKPDWYEIDDENKTLTLIEGYKRPYLFTFNDNGRNRNYEGYKRYGLSKDFKPLTGRISFTSTFAKGILREIDKNIAPEAKIYVNAEIEPCEIGFYYATITSKDVSFTRHILIGQTQSGEILSDEKCRELLSLPVIELEERDRLEQIKDGKLLQDFAGIGSLDDKILKKDIIKEYIKNKEGSFAFEVEKLKLLAGRKKTQLETDLNDIKTEIKELNNKLTGGVSSQLEKLQATKKLRLLERELLKKDEALFYDKAQIDVETENEIAELTNEYNFKVLVSPHFKVQIFNTQKTKQEETEIENPVVEELVLDDPNTRYCIKPRW</sequence>
<dbReference type="EMBL" id="DVJO01000016">
    <property type="protein sequence ID" value="HIS82084.1"/>
    <property type="molecule type" value="Genomic_DNA"/>
</dbReference>
<dbReference type="Pfam" id="PF00271">
    <property type="entry name" value="Helicase_C"/>
    <property type="match status" value="1"/>
</dbReference>
<protein>
    <recommendedName>
        <fullName evidence="1">Helicase C-terminal domain-containing protein</fullName>
    </recommendedName>
</protein>
<comment type="caution">
    <text evidence="2">The sequence shown here is derived from an EMBL/GenBank/DDBJ whole genome shotgun (WGS) entry which is preliminary data.</text>
</comment>
<proteinExistence type="predicted"/>
<feature type="domain" description="Helicase C-terminal" evidence="1">
    <location>
        <begin position="1"/>
        <end position="103"/>
    </location>
</feature>